<dbReference type="Proteomes" id="UP000828390">
    <property type="component" value="Unassembled WGS sequence"/>
</dbReference>
<gene>
    <name evidence="1" type="ORF">DPMN_036507</name>
</gene>
<proteinExistence type="predicted"/>
<evidence type="ECO:0000313" key="1">
    <source>
        <dbReference type="EMBL" id="KAH3873276.1"/>
    </source>
</evidence>
<sequence length="75" mass="8634">MDIQNVMYRVSTQAYNIVSQVLLDSHVSSKVVHVKEALSRIVTNFIIVDTTLQTNQILVFLRAEYMVNDNEQDSF</sequence>
<comment type="caution">
    <text evidence="1">The sequence shown here is derived from an EMBL/GenBank/DDBJ whole genome shotgun (WGS) entry which is preliminary data.</text>
</comment>
<evidence type="ECO:0000313" key="2">
    <source>
        <dbReference type="Proteomes" id="UP000828390"/>
    </source>
</evidence>
<keyword evidence="2" id="KW-1185">Reference proteome</keyword>
<name>A0A9D4MBM8_DREPO</name>
<reference evidence="1" key="2">
    <citation type="submission" date="2020-11" db="EMBL/GenBank/DDBJ databases">
        <authorList>
            <person name="McCartney M.A."/>
            <person name="Auch B."/>
            <person name="Kono T."/>
            <person name="Mallez S."/>
            <person name="Becker A."/>
            <person name="Gohl D.M."/>
            <person name="Silverstein K.A.T."/>
            <person name="Koren S."/>
            <person name="Bechman K.B."/>
            <person name="Herman A."/>
            <person name="Abrahante J.E."/>
            <person name="Garbe J."/>
        </authorList>
    </citation>
    <scope>NUCLEOTIDE SEQUENCE</scope>
    <source>
        <strain evidence="1">Duluth1</strain>
        <tissue evidence="1">Whole animal</tissue>
    </source>
</reference>
<organism evidence="1 2">
    <name type="scientific">Dreissena polymorpha</name>
    <name type="common">Zebra mussel</name>
    <name type="synonym">Mytilus polymorpha</name>
    <dbReference type="NCBI Taxonomy" id="45954"/>
    <lineage>
        <taxon>Eukaryota</taxon>
        <taxon>Metazoa</taxon>
        <taxon>Spiralia</taxon>
        <taxon>Lophotrochozoa</taxon>
        <taxon>Mollusca</taxon>
        <taxon>Bivalvia</taxon>
        <taxon>Autobranchia</taxon>
        <taxon>Heteroconchia</taxon>
        <taxon>Euheterodonta</taxon>
        <taxon>Imparidentia</taxon>
        <taxon>Neoheterodontei</taxon>
        <taxon>Myida</taxon>
        <taxon>Dreissenoidea</taxon>
        <taxon>Dreissenidae</taxon>
        <taxon>Dreissena</taxon>
    </lineage>
</organism>
<protein>
    <submittedName>
        <fullName evidence="1">Uncharacterized protein</fullName>
    </submittedName>
</protein>
<dbReference type="AlphaFoldDB" id="A0A9D4MBM8"/>
<dbReference type="EMBL" id="JAIWYP010000002">
    <property type="protein sequence ID" value="KAH3873276.1"/>
    <property type="molecule type" value="Genomic_DNA"/>
</dbReference>
<accession>A0A9D4MBM8</accession>
<reference evidence="1" key="1">
    <citation type="journal article" date="2019" name="bioRxiv">
        <title>The Genome of the Zebra Mussel, Dreissena polymorpha: A Resource for Invasive Species Research.</title>
        <authorList>
            <person name="McCartney M.A."/>
            <person name="Auch B."/>
            <person name="Kono T."/>
            <person name="Mallez S."/>
            <person name="Zhang Y."/>
            <person name="Obille A."/>
            <person name="Becker A."/>
            <person name="Abrahante J.E."/>
            <person name="Garbe J."/>
            <person name="Badalamenti J.P."/>
            <person name="Herman A."/>
            <person name="Mangelson H."/>
            <person name="Liachko I."/>
            <person name="Sullivan S."/>
            <person name="Sone E.D."/>
            <person name="Koren S."/>
            <person name="Silverstein K.A.T."/>
            <person name="Beckman K.B."/>
            <person name="Gohl D.M."/>
        </authorList>
    </citation>
    <scope>NUCLEOTIDE SEQUENCE</scope>
    <source>
        <strain evidence="1">Duluth1</strain>
        <tissue evidence="1">Whole animal</tissue>
    </source>
</reference>